<dbReference type="SMART" id="SM00248">
    <property type="entry name" value="ANK"/>
    <property type="match status" value="5"/>
</dbReference>
<feature type="repeat" description="ANK" evidence="3">
    <location>
        <begin position="290"/>
        <end position="322"/>
    </location>
</feature>
<keyword evidence="5" id="KW-1185">Reference proteome</keyword>
<feature type="repeat" description="ANK" evidence="3">
    <location>
        <begin position="257"/>
        <end position="289"/>
    </location>
</feature>
<dbReference type="AlphaFoldDB" id="A0A067C6J2"/>
<dbReference type="Pfam" id="PF13637">
    <property type="entry name" value="Ank_4"/>
    <property type="match status" value="1"/>
</dbReference>
<dbReference type="GeneID" id="24134650"/>
<reference evidence="4 5" key="1">
    <citation type="journal article" date="2013" name="PLoS Genet.">
        <title>Distinctive expansion of potential virulence genes in the genome of the oomycete fish pathogen Saprolegnia parasitica.</title>
        <authorList>
            <person name="Jiang R.H."/>
            <person name="de Bruijn I."/>
            <person name="Haas B.J."/>
            <person name="Belmonte R."/>
            <person name="Lobach L."/>
            <person name="Christie J."/>
            <person name="van den Ackerveken G."/>
            <person name="Bottin A."/>
            <person name="Bulone V."/>
            <person name="Diaz-Moreno S.M."/>
            <person name="Dumas B."/>
            <person name="Fan L."/>
            <person name="Gaulin E."/>
            <person name="Govers F."/>
            <person name="Grenville-Briggs L.J."/>
            <person name="Horner N.R."/>
            <person name="Levin J.Z."/>
            <person name="Mammella M."/>
            <person name="Meijer H.J."/>
            <person name="Morris P."/>
            <person name="Nusbaum C."/>
            <person name="Oome S."/>
            <person name="Phillips A.J."/>
            <person name="van Rooyen D."/>
            <person name="Rzeszutek E."/>
            <person name="Saraiva M."/>
            <person name="Secombes C.J."/>
            <person name="Seidl M.F."/>
            <person name="Snel B."/>
            <person name="Stassen J.H."/>
            <person name="Sykes S."/>
            <person name="Tripathy S."/>
            <person name="van den Berg H."/>
            <person name="Vega-Arreguin J.C."/>
            <person name="Wawra S."/>
            <person name="Young S.K."/>
            <person name="Zeng Q."/>
            <person name="Dieguez-Uribeondo J."/>
            <person name="Russ C."/>
            <person name="Tyler B.M."/>
            <person name="van West P."/>
        </authorList>
    </citation>
    <scope>NUCLEOTIDE SEQUENCE [LARGE SCALE GENOMIC DNA]</scope>
    <source>
        <strain evidence="4 5">CBS 223.65</strain>
    </source>
</reference>
<dbReference type="PROSITE" id="PS50088">
    <property type="entry name" value="ANK_REPEAT"/>
    <property type="match status" value="4"/>
</dbReference>
<organism evidence="4 5">
    <name type="scientific">Saprolegnia parasitica (strain CBS 223.65)</name>
    <dbReference type="NCBI Taxonomy" id="695850"/>
    <lineage>
        <taxon>Eukaryota</taxon>
        <taxon>Sar</taxon>
        <taxon>Stramenopiles</taxon>
        <taxon>Oomycota</taxon>
        <taxon>Saprolegniomycetes</taxon>
        <taxon>Saprolegniales</taxon>
        <taxon>Saprolegniaceae</taxon>
        <taxon>Saprolegnia</taxon>
    </lineage>
</organism>
<dbReference type="PROSITE" id="PS50297">
    <property type="entry name" value="ANK_REP_REGION"/>
    <property type="match status" value="2"/>
</dbReference>
<evidence type="ECO:0000256" key="2">
    <source>
        <dbReference type="ARBA" id="ARBA00023043"/>
    </source>
</evidence>
<dbReference type="VEuPathDB" id="FungiDB:SPRG_12713"/>
<dbReference type="PANTHER" id="PTHR24173:SF74">
    <property type="entry name" value="ANKYRIN REPEAT DOMAIN-CONTAINING PROTEIN 16"/>
    <property type="match status" value="1"/>
</dbReference>
<dbReference type="Proteomes" id="UP000030745">
    <property type="component" value="Unassembled WGS sequence"/>
</dbReference>
<feature type="repeat" description="ANK" evidence="3">
    <location>
        <begin position="356"/>
        <end position="388"/>
    </location>
</feature>
<dbReference type="KEGG" id="spar:SPRG_12713"/>
<dbReference type="Gene3D" id="1.25.40.20">
    <property type="entry name" value="Ankyrin repeat-containing domain"/>
    <property type="match status" value="1"/>
</dbReference>
<keyword evidence="2 3" id="KW-0040">ANK repeat</keyword>
<evidence type="ECO:0000256" key="1">
    <source>
        <dbReference type="ARBA" id="ARBA00022737"/>
    </source>
</evidence>
<dbReference type="OMA" id="ANTEAMN"/>
<name>A0A067C6J2_SAPPC</name>
<dbReference type="Pfam" id="PF12796">
    <property type="entry name" value="Ank_2"/>
    <property type="match status" value="1"/>
</dbReference>
<dbReference type="STRING" id="695850.A0A067C6J2"/>
<evidence type="ECO:0000313" key="5">
    <source>
        <dbReference type="Proteomes" id="UP000030745"/>
    </source>
</evidence>
<dbReference type="SUPFAM" id="SSF48403">
    <property type="entry name" value="Ankyrin repeat"/>
    <property type="match status" value="1"/>
</dbReference>
<dbReference type="PANTHER" id="PTHR24173">
    <property type="entry name" value="ANKYRIN REPEAT CONTAINING"/>
    <property type="match status" value="1"/>
</dbReference>
<dbReference type="InterPro" id="IPR036770">
    <property type="entry name" value="Ankyrin_rpt-contain_sf"/>
</dbReference>
<feature type="repeat" description="ANK" evidence="3">
    <location>
        <begin position="323"/>
        <end position="355"/>
    </location>
</feature>
<dbReference type="OrthoDB" id="426293at2759"/>
<dbReference type="InterPro" id="IPR002110">
    <property type="entry name" value="Ankyrin_rpt"/>
</dbReference>
<sequence>MAEATLLDLKAIHGEDVLSADLTFTSGRDAKYFMQDYTYNMNKSMRLRAGKKSGNSKTFVCTCASCDWRVIATKCKRKNEDEYFYFSTIHDVHSESCTSTRKASERQLSLLTYNPREHSILLPTATKKPRRENIVELVVKTLLDENTLDHRKLSVKAIQTLFQQKHGVPVSAHNATRAKEVLKTANAYAKDDGSAILDAPPMLQMMPQLQYPDIQLLVGKNKQVAQLLMEAVQHGDISALRTLLHNTKVDLEAIDAFGCTALIVATATKHLNVVNCLLDFGANTEAMNWQGLTSLWIAVQMDQLHIAKCLLDHKANIEATDEHSRTPLLFASQQGNLKMVKFLVKRRANLEASDDDDNTALLLAIQSQKRDVIDFLIKKGASTNVRNIDGMTAIGLANAGSSLEIVHMVAHPSQTVAEV</sequence>
<evidence type="ECO:0000313" key="4">
    <source>
        <dbReference type="EMBL" id="KDO22432.1"/>
    </source>
</evidence>
<accession>A0A067C6J2</accession>
<evidence type="ECO:0000256" key="3">
    <source>
        <dbReference type="PROSITE-ProRule" id="PRU00023"/>
    </source>
</evidence>
<keyword evidence="1" id="KW-0677">Repeat</keyword>
<dbReference type="EMBL" id="KK583268">
    <property type="protein sequence ID" value="KDO22432.1"/>
    <property type="molecule type" value="Genomic_DNA"/>
</dbReference>
<gene>
    <name evidence="4" type="ORF">SPRG_12713</name>
</gene>
<proteinExistence type="predicted"/>
<protein>
    <submittedName>
        <fullName evidence="4">Uncharacterized protein</fullName>
    </submittedName>
</protein>
<dbReference type="RefSeq" id="XP_012206820.1">
    <property type="nucleotide sequence ID" value="XM_012351430.1"/>
</dbReference>